<feature type="domain" description="DNA-directed DNA polymerase family B mitochondria/virus" evidence="9">
    <location>
        <begin position="3"/>
        <end position="94"/>
    </location>
</feature>
<comment type="catalytic activity">
    <reaction evidence="8">
        <text>DNA(n) + a 2'-deoxyribonucleoside 5'-triphosphate = DNA(n+1) + diphosphate</text>
        <dbReference type="Rhea" id="RHEA:22508"/>
        <dbReference type="Rhea" id="RHEA-COMP:17339"/>
        <dbReference type="Rhea" id="RHEA-COMP:17340"/>
        <dbReference type="ChEBI" id="CHEBI:33019"/>
        <dbReference type="ChEBI" id="CHEBI:61560"/>
        <dbReference type="ChEBI" id="CHEBI:173112"/>
        <dbReference type="EC" id="2.7.7.7"/>
    </reaction>
</comment>
<dbReference type="EMBL" id="ML003471">
    <property type="protein sequence ID" value="RKP33912.1"/>
    <property type="molecule type" value="Genomic_DNA"/>
</dbReference>
<dbReference type="AlphaFoldDB" id="A0A4P9ZN05"/>
<evidence type="ECO:0000256" key="7">
    <source>
        <dbReference type="ARBA" id="ARBA00023125"/>
    </source>
</evidence>
<evidence type="ECO:0000256" key="1">
    <source>
        <dbReference type="ARBA" id="ARBA00005755"/>
    </source>
</evidence>
<keyword evidence="4" id="KW-0548">Nucleotidyltransferase</keyword>
<dbReference type="GO" id="GO:0003677">
    <property type="term" value="F:DNA binding"/>
    <property type="evidence" value="ECO:0007669"/>
    <property type="project" value="UniProtKB-KW"/>
</dbReference>
<dbReference type="GO" id="GO:0006260">
    <property type="term" value="P:DNA replication"/>
    <property type="evidence" value="ECO:0007669"/>
    <property type="project" value="UniProtKB-KW"/>
</dbReference>
<dbReference type="GO" id="GO:0000166">
    <property type="term" value="F:nucleotide binding"/>
    <property type="evidence" value="ECO:0007669"/>
    <property type="project" value="InterPro"/>
</dbReference>
<dbReference type="Pfam" id="PF03175">
    <property type="entry name" value="DNA_pol_B_2"/>
    <property type="match status" value="2"/>
</dbReference>
<dbReference type="InterPro" id="IPR023211">
    <property type="entry name" value="DNA_pol_palm_dom_sf"/>
</dbReference>
<evidence type="ECO:0000256" key="6">
    <source>
        <dbReference type="ARBA" id="ARBA00022932"/>
    </source>
</evidence>
<dbReference type="Proteomes" id="UP000268162">
    <property type="component" value="Unassembled WGS sequence"/>
</dbReference>
<dbReference type="InterPro" id="IPR004868">
    <property type="entry name" value="DNA-dir_DNA_pol_B_mt/vir"/>
</dbReference>
<accession>A0A4P9ZN05</accession>
<evidence type="ECO:0000313" key="10">
    <source>
        <dbReference type="EMBL" id="RKP33912.1"/>
    </source>
</evidence>
<dbReference type="Gene3D" id="1.10.287.690">
    <property type="entry name" value="Helix hairpin bin"/>
    <property type="match status" value="1"/>
</dbReference>
<evidence type="ECO:0000256" key="3">
    <source>
        <dbReference type="ARBA" id="ARBA00022679"/>
    </source>
</evidence>
<dbReference type="PANTHER" id="PTHR33568">
    <property type="entry name" value="DNA POLYMERASE"/>
    <property type="match status" value="1"/>
</dbReference>
<keyword evidence="7" id="KW-0238">DNA-binding</keyword>
<keyword evidence="3" id="KW-0808">Transferase</keyword>
<organism evidence="10 11">
    <name type="scientific">Dimargaris cristalligena</name>
    <dbReference type="NCBI Taxonomy" id="215637"/>
    <lineage>
        <taxon>Eukaryota</taxon>
        <taxon>Fungi</taxon>
        <taxon>Fungi incertae sedis</taxon>
        <taxon>Zoopagomycota</taxon>
        <taxon>Kickxellomycotina</taxon>
        <taxon>Dimargaritomycetes</taxon>
        <taxon>Dimargaritales</taxon>
        <taxon>Dimargaritaceae</taxon>
        <taxon>Dimargaris</taxon>
    </lineage>
</organism>
<evidence type="ECO:0000256" key="4">
    <source>
        <dbReference type="ARBA" id="ARBA00022695"/>
    </source>
</evidence>
<keyword evidence="6" id="KW-0239">DNA-directed DNA polymerase</keyword>
<dbReference type="EC" id="2.7.7.7" evidence="2"/>
<gene>
    <name evidence="10" type="ORF">BJ085DRAFT_43042</name>
</gene>
<keyword evidence="11" id="KW-1185">Reference proteome</keyword>
<dbReference type="Gene3D" id="3.90.1600.10">
    <property type="entry name" value="Palm domain of DNA polymerase"/>
    <property type="match status" value="2"/>
</dbReference>
<reference evidence="11" key="1">
    <citation type="journal article" date="2018" name="Nat. Microbiol.">
        <title>Leveraging single-cell genomics to expand the fungal tree of life.</title>
        <authorList>
            <person name="Ahrendt S.R."/>
            <person name="Quandt C.A."/>
            <person name="Ciobanu D."/>
            <person name="Clum A."/>
            <person name="Salamov A."/>
            <person name="Andreopoulos B."/>
            <person name="Cheng J.F."/>
            <person name="Woyke T."/>
            <person name="Pelin A."/>
            <person name="Henrissat B."/>
            <person name="Reynolds N.K."/>
            <person name="Benny G.L."/>
            <person name="Smith M.E."/>
            <person name="James T.Y."/>
            <person name="Grigoriev I.V."/>
        </authorList>
    </citation>
    <scope>NUCLEOTIDE SEQUENCE [LARGE SCALE GENOMIC DNA]</scope>
    <source>
        <strain evidence="11">RSA 468</strain>
    </source>
</reference>
<evidence type="ECO:0000256" key="5">
    <source>
        <dbReference type="ARBA" id="ARBA00022705"/>
    </source>
</evidence>
<sequence length="310" mass="34909">MSIPVISGIVEKDIRKGYYGGVVQVVQHKINDGYYYDMNSQYPKAMLNDMPTGKPIFTTETNLDNIFGFVYAHITAPDDNILKVPILPYRNDNDTTISQPRAEENNDSAQRLIAKLILNSLYGKMGQNNIDDYTKIIGIDQLNEPSMKIHDTDILMTGDTRCLVKIESSENFDKSRSLQSSVSIAAAITGYARIAINKFKNISGNNYSVVLEKPLESKYVGKELGQMKLEYFVKEGIFIKPKLYYINNGDGMEIIKAKGVGKNGLTYNDFIKLLNGESVDIIKQMFIRNNRDGYVKTLGLEVLMNQLNLI</sequence>
<evidence type="ECO:0000313" key="11">
    <source>
        <dbReference type="Proteomes" id="UP000268162"/>
    </source>
</evidence>
<proteinExistence type="inferred from homology"/>
<feature type="domain" description="DNA-directed DNA polymerase family B mitochondria/virus" evidence="9">
    <location>
        <begin position="101"/>
        <end position="199"/>
    </location>
</feature>
<dbReference type="GO" id="GO:0003887">
    <property type="term" value="F:DNA-directed DNA polymerase activity"/>
    <property type="evidence" value="ECO:0007669"/>
    <property type="project" value="UniProtKB-KW"/>
</dbReference>
<dbReference type="STRING" id="215637.A0A4P9ZN05"/>
<evidence type="ECO:0000256" key="8">
    <source>
        <dbReference type="ARBA" id="ARBA00049244"/>
    </source>
</evidence>
<dbReference type="PANTHER" id="PTHR33568:SF3">
    <property type="entry name" value="DNA-DIRECTED DNA POLYMERASE"/>
    <property type="match status" value="1"/>
</dbReference>
<comment type="similarity">
    <text evidence="1">Belongs to the DNA polymerase type-B family.</text>
</comment>
<dbReference type="InterPro" id="IPR043502">
    <property type="entry name" value="DNA/RNA_pol_sf"/>
</dbReference>
<keyword evidence="5" id="KW-0235">DNA replication</keyword>
<evidence type="ECO:0000259" key="9">
    <source>
        <dbReference type="Pfam" id="PF03175"/>
    </source>
</evidence>
<evidence type="ECO:0000256" key="2">
    <source>
        <dbReference type="ARBA" id="ARBA00012417"/>
    </source>
</evidence>
<protein>
    <recommendedName>
        <fullName evidence="2">DNA-directed DNA polymerase</fullName>
        <ecNumber evidence="2">2.7.7.7</ecNumber>
    </recommendedName>
</protein>
<name>A0A4P9ZN05_9FUNG</name>
<dbReference type="SUPFAM" id="SSF56672">
    <property type="entry name" value="DNA/RNA polymerases"/>
    <property type="match status" value="1"/>
</dbReference>